<accession>A0A4Z2GQ75</accession>
<comment type="caution">
    <text evidence="1">The sequence shown here is derived from an EMBL/GenBank/DDBJ whole genome shotgun (WGS) entry which is preliminary data.</text>
</comment>
<dbReference type="EMBL" id="SRLO01000448">
    <property type="protein sequence ID" value="TNN55717.1"/>
    <property type="molecule type" value="Genomic_DNA"/>
</dbReference>
<evidence type="ECO:0000313" key="1">
    <source>
        <dbReference type="EMBL" id="TNN55717.1"/>
    </source>
</evidence>
<name>A0A4Z2GQ75_9TELE</name>
<dbReference type="AlphaFoldDB" id="A0A4Z2GQ75"/>
<protein>
    <submittedName>
        <fullName evidence="1">Uncharacterized protein</fullName>
    </submittedName>
</protein>
<gene>
    <name evidence="1" type="ORF">EYF80_034082</name>
</gene>
<sequence length="232" mass="25344">MQPRIATRAPVLRPVAVEATAPQDRATLSESQSHTRTDSVLVLLRAGLPLSTISTGSRYTSCSRRRKPPRLVSTDAVLSAWRRGGRARAGRSRSVIWSTEMPPVVHCGRESQMCSGYCGKVDFVQIRGRIRRRGVSNGRRVRCIAAGLNSEAGEVGVAGDRRGQGEIEAVSAQRFVLIHRADGLDHLGTTGKNNETFRNGPLVDLHLVSRVRRLTCGENHGVRGITFHSADF</sequence>
<reference evidence="1 2" key="1">
    <citation type="submission" date="2019-03" db="EMBL/GenBank/DDBJ databases">
        <title>First draft genome of Liparis tanakae, snailfish: a comprehensive survey of snailfish specific genes.</title>
        <authorList>
            <person name="Kim W."/>
            <person name="Song I."/>
            <person name="Jeong J.-H."/>
            <person name="Kim D."/>
            <person name="Kim S."/>
            <person name="Ryu S."/>
            <person name="Song J.Y."/>
            <person name="Lee S.K."/>
        </authorList>
    </citation>
    <scope>NUCLEOTIDE SEQUENCE [LARGE SCALE GENOMIC DNA]</scope>
    <source>
        <tissue evidence="1">Muscle</tissue>
    </source>
</reference>
<organism evidence="1 2">
    <name type="scientific">Liparis tanakae</name>
    <name type="common">Tanaka's snailfish</name>
    <dbReference type="NCBI Taxonomy" id="230148"/>
    <lineage>
        <taxon>Eukaryota</taxon>
        <taxon>Metazoa</taxon>
        <taxon>Chordata</taxon>
        <taxon>Craniata</taxon>
        <taxon>Vertebrata</taxon>
        <taxon>Euteleostomi</taxon>
        <taxon>Actinopterygii</taxon>
        <taxon>Neopterygii</taxon>
        <taxon>Teleostei</taxon>
        <taxon>Neoteleostei</taxon>
        <taxon>Acanthomorphata</taxon>
        <taxon>Eupercaria</taxon>
        <taxon>Perciformes</taxon>
        <taxon>Cottioidei</taxon>
        <taxon>Cottales</taxon>
        <taxon>Liparidae</taxon>
        <taxon>Liparis</taxon>
    </lineage>
</organism>
<proteinExistence type="predicted"/>
<keyword evidence="2" id="KW-1185">Reference proteome</keyword>
<dbReference type="Proteomes" id="UP000314294">
    <property type="component" value="Unassembled WGS sequence"/>
</dbReference>
<evidence type="ECO:0000313" key="2">
    <source>
        <dbReference type="Proteomes" id="UP000314294"/>
    </source>
</evidence>